<sequence>MINQLCVFKIIELARNRMDPALHKAAVQGSVTSLKKLVAEHPDILGSKTPQENTALHIAAEIGHAGFAEEALSVNEKLLVSKNADGDTPLHLAARAGKVDVAELLIGRASVWAENQRQYSSTAAAAHKGEPSSESAQGPLLTANKAGDTPLHEAVKHGRSAVALKLLAAEPSRGHALNVKKQSPLHIAAREGLADVVEKIVRQPWVHEKFVPSDSVSGTALHQAVLGGHTRVVEILLHATTPEDQIALTDSSENNALHYAAQKNNARVVKLLLNRKVDLGYKRNRDLQSPLHVAAYYGSTEDMAELLKQCPDVAEMVDSAGRNAFHVAVTSGKVDALRCLLKHVRPEEIVNRVDHAGNTPLHLAATMSRIQSALLLLKDRRVNPCVLNRDGQSARSLIEKRAHTDEMDTYEMYLWKKLKRHEASRCKKEQLPPVATYQSLRSRRAGHDEYYELSVGTYTLVATLIATVSFAATFTMPGGYSQTEGTAIHGHKPAFKIFVISNTVAMCSSIVVVFCFIWAWRDPVKFKLDQLMWGHRLTVVACLAMVVSLMTAVYITVAPTAMWPAYVVIVIGASTPAVVFLILGKEALYVPL</sequence>
<accession>A0ACD5UMW7</accession>
<dbReference type="EnsemblPlants" id="AVESA.00010b.r2.2CG0281000.1">
    <property type="protein sequence ID" value="AVESA.00010b.r2.2CG0281000.1.CDS"/>
    <property type="gene ID" value="AVESA.00010b.r2.2CG0281000"/>
</dbReference>
<evidence type="ECO:0000313" key="2">
    <source>
        <dbReference type="Proteomes" id="UP001732700"/>
    </source>
</evidence>
<reference evidence="1" key="1">
    <citation type="submission" date="2021-05" db="EMBL/GenBank/DDBJ databases">
        <authorList>
            <person name="Scholz U."/>
            <person name="Mascher M."/>
            <person name="Fiebig A."/>
        </authorList>
    </citation>
    <scope>NUCLEOTIDE SEQUENCE [LARGE SCALE GENOMIC DNA]</scope>
</reference>
<organism evidence="1 2">
    <name type="scientific">Avena sativa</name>
    <name type="common">Oat</name>
    <dbReference type="NCBI Taxonomy" id="4498"/>
    <lineage>
        <taxon>Eukaryota</taxon>
        <taxon>Viridiplantae</taxon>
        <taxon>Streptophyta</taxon>
        <taxon>Embryophyta</taxon>
        <taxon>Tracheophyta</taxon>
        <taxon>Spermatophyta</taxon>
        <taxon>Magnoliopsida</taxon>
        <taxon>Liliopsida</taxon>
        <taxon>Poales</taxon>
        <taxon>Poaceae</taxon>
        <taxon>BOP clade</taxon>
        <taxon>Pooideae</taxon>
        <taxon>Poodae</taxon>
        <taxon>Poeae</taxon>
        <taxon>Poeae Chloroplast Group 1 (Aveneae type)</taxon>
        <taxon>Aveninae</taxon>
        <taxon>Avena</taxon>
    </lineage>
</organism>
<name>A0ACD5UMW7_AVESA</name>
<protein>
    <submittedName>
        <fullName evidence="1">Uncharacterized protein</fullName>
    </submittedName>
</protein>
<reference evidence="1" key="2">
    <citation type="submission" date="2025-09" db="UniProtKB">
        <authorList>
            <consortium name="EnsemblPlants"/>
        </authorList>
    </citation>
    <scope>IDENTIFICATION</scope>
</reference>
<keyword evidence="2" id="KW-1185">Reference proteome</keyword>
<proteinExistence type="predicted"/>
<dbReference type="Proteomes" id="UP001732700">
    <property type="component" value="Chromosome 2C"/>
</dbReference>
<evidence type="ECO:0000313" key="1">
    <source>
        <dbReference type="EnsemblPlants" id="AVESA.00010b.r2.2CG0281000.1.CDS"/>
    </source>
</evidence>